<dbReference type="AlphaFoldDB" id="A0A5M6IAR9"/>
<feature type="region of interest" description="Disordered" evidence="1">
    <location>
        <begin position="132"/>
        <end position="152"/>
    </location>
</feature>
<protein>
    <submittedName>
        <fullName evidence="3">Amidase</fullName>
    </submittedName>
</protein>
<dbReference type="Gene3D" id="3.90.1300.10">
    <property type="entry name" value="Amidase signature (AS) domain"/>
    <property type="match status" value="1"/>
</dbReference>
<sequence>MTAGAPAPCDLTAREAAARLADGRLTAETLVRSCLDRIAAREPEVQAWQAMDPDRALAQAREMDARGRPGPLHGLPIGVKDLMATTDLPTTCGSPIYDGTVLPYDAACVALARMAGAVVMGKTVTTEFAAFHPGKTRNPRNPAHTPGGSSSGSAAAVAAGMVPLAFGTQTAGSVIRPAAFCGVVGYKPTFGTIETAGVKALAPALDTIGVFARTVCDAGFLVDAVTGTDRPVTVPDTPPTVWLCPSPVWSAAEPDLIQAWDAVVEGLGRATRVETLTLPDAYAEAPAAQERIMAYQAFRALAHEWRAHRDQISPALRDLLEMGRTMRRESHEADMALLRRLRAGFADVLPEHAVLLTPSAPGPAPHRETGTGSPVFNRLWTLLGAPCVTVPLPGGVSDLPQGLQVVGAPHDDHAVLAAAAWLEQRFR</sequence>
<evidence type="ECO:0000259" key="2">
    <source>
        <dbReference type="Pfam" id="PF01425"/>
    </source>
</evidence>
<dbReference type="InterPro" id="IPR036928">
    <property type="entry name" value="AS_sf"/>
</dbReference>
<keyword evidence="4" id="KW-1185">Reference proteome</keyword>
<evidence type="ECO:0000313" key="3">
    <source>
        <dbReference type="EMBL" id="KAA5605323.1"/>
    </source>
</evidence>
<dbReference type="InterPro" id="IPR000120">
    <property type="entry name" value="Amidase"/>
</dbReference>
<feature type="domain" description="Amidase" evidence="2">
    <location>
        <begin position="30"/>
        <end position="231"/>
    </location>
</feature>
<proteinExistence type="predicted"/>
<dbReference type="PANTHER" id="PTHR11895:SF151">
    <property type="entry name" value="GLUTAMYL-TRNA(GLN) AMIDOTRANSFERASE SUBUNIT A"/>
    <property type="match status" value="1"/>
</dbReference>
<dbReference type="PANTHER" id="PTHR11895">
    <property type="entry name" value="TRANSAMIDASE"/>
    <property type="match status" value="1"/>
</dbReference>
<dbReference type="InterPro" id="IPR023631">
    <property type="entry name" value="Amidase_dom"/>
</dbReference>
<evidence type="ECO:0000256" key="1">
    <source>
        <dbReference type="SAM" id="MobiDB-lite"/>
    </source>
</evidence>
<dbReference type="Pfam" id="PF01425">
    <property type="entry name" value="Amidase"/>
    <property type="match status" value="1"/>
</dbReference>
<dbReference type="RefSeq" id="WP_150062703.1">
    <property type="nucleotide sequence ID" value="NZ_JACHII010000008.1"/>
</dbReference>
<gene>
    <name evidence="3" type="ORF">F1188_12240</name>
</gene>
<dbReference type="OrthoDB" id="9777859at2"/>
<reference evidence="3 4" key="1">
    <citation type="submission" date="2019-09" db="EMBL/GenBank/DDBJ databases">
        <title>Genome sequence of Roseospira marina, one of the more divergent members of the non-sulfur purple photosynthetic bacterial family, the Rhodospirillaceae.</title>
        <authorList>
            <person name="Meyer T."/>
            <person name="Kyndt J."/>
        </authorList>
    </citation>
    <scope>NUCLEOTIDE SEQUENCE [LARGE SCALE GENOMIC DNA]</scope>
    <source>
        <strain evidence="3 4">DSM 15113</strain>
    </source>
</reference>
<dbReference type="EMBL" id="VWPJ01000010">
    <property type="protein sequence ID" value="KAA5605323.1"/>
    <property type="molecule type" value="Genomic_DNA"/>
</dbReference>
<dbReference type="GO" id="GO:0003824">
    <property type="term" value="F:catalytic activity"/>
    <property type="evidence" value="ECO:0007669"/>
    <property type="project" value="InterPro"/>
</dbReference>
<name>A0A5M6IAR9_9PROT</name>
<accession>A0A5M6IAR9</accession>
<dbReference type="Proteomes" id="UP000324065">
    <property type="component" value="Unassembled WGS sequence"/>
</dbReference>
<organism evidence="3 4">
    <name type="scientific">Roseospira marina</name>
    <dbReference type="NCBI Taxonomy" id="140057"/>
    <lineage>
        <taxon>Bacteria</taxon>
        <taxon>Pseudomonadati</taxon>
        <taxon>Pseudomonadota</taxon>
        <taxon>Alphaproteobacteria</taxon>
        <taxon>Rhodospirillales</taxon>
        <taxon>Rhodospirillaceae</taxon>
        <taxon>Roseospira</taxon>
    </lineage>
</organism>
<comment type="caution">
    <text evidence="3">The sequence shown here is derived from an EMBL/GenBank/DDBJ whole genome shotgun (WGS) entry which is preliminary data.</text>
</comment>
<dbReference type="SUPFAM" id="SSF75304">
    <property type="entry name" value="Amidase signature (AS) enzymes"/>
    <property type="match status" value="1"/>
</dbReference>
<evidence type="ECO:0000313" key="4">
    <source>
        <dbReference type="Proteomes" id="UP000324065"/>
    </source>
</evidence>